<dbReference type="EMBL" id="CP064820">
    <property type="protein sequence ID" value="QPG07500.1"/>
    <property type="molecule type" value="Genomic_DNA"/>
</dbReference>
<name>A0A7S9E0U1_KLEPN</name>
<protein>
    <submittedName>
        <fullName evidence="2">Uncharacterized protein</fullName>
    </submittedName>
</protein>
<reference evidence="2 3" key="1">
    <citation type="submission" date="2020-11" db="EMBL/GenBank/DDBJ databases">
        <title>Whole Genome sequence of MDR strain of Klebsiella pneumoniae K219 isolated from sputum.</title>
        <authorList>
            <person name="Aditi B.P."/>
            <person name="Mahalakshmi K."/>
            <person name="Naveen Kumar V."/>
        </authorList>
    </citation>
    <scope>NUCLEOTIDE SEQUENCE [LARGE SCALE GENOMIC DNA]</scope>
    <source>
        <strain evidence="2 3">K219</strain>
    </source>
</reference>
<organism evidence="2 3">
    <name type="scientific">Klebsiella pneumoniae subsp. pneumoniae</name>
    <dbReference type="NCBI Taxonomy" id="72407"/>
    <lineage>
        <taxon>Bacteria</taxon>
        <taxon>Pseudomonadati</taxon>
        <taxon>Pseudomonadota</taxon>
        <taxon>Gammaproteobacteria</taxon>
        <taxon>Enterobacterales</taxon>
        <taxon>Enterobacteriaceae</taxon>
        <taxon>Klebsiella/Raoultella group</taxon>
        <taxon>Klebsiella</taxon>
        <taxon>Klebsiella pneumoniae complex</taxon>
    </lineage>
</organism>
<proteinExistence type="predicted"/>
<dbReference type="AlphaFoldDB" id="A0A7S9E0U1"/>
<evidence type="ECO:0000313" key="3">
    <source>
        <dbReference type="Proteomes" id="UP000594592"/>
    </source>
</evidence>
<feature type="compositionally biased region" description="Polar residues" evidence="1">
    <location>
        <begin position="38"/>
        <end position="47"/>
    </location>
</feature>
<sequence>MPVFSPHQNKSPFITVRYVINDKNTVLSVDENTVLSVNLSHPNNTGNAGVKSKRPVSRDKGQLNEVVTMTKAEMIQYLMSRYQVSYRIAQDALSDNDWDLMMAAGDIRDELNAEV</sequence>
<evidence type="ECO:0000256" key="1">
    <source>
        <dbReference type="SAM" id="MobiDB-lite"/>
    </source>
</evidence>
<evidence type="ECO:0000313" key="2">
    <source>
        <dbReference type="EMBL" id="QPG07500.1"/>
    </source>
</evidence>
<gene>
    <name evidence="2" type="ORF">IUJ34_23015</name>
</gene>
<accession>A0A7S9E0U1</accession>
<dbReference type="Proteomes" id="UP000594592">
    <property type="component" value="Chromosome"/>
</dbReference>
<feature type="region of interest" description="Disordered" evidence="1">
    <location>
        <begin position="38"/>
        <end position="60"/>
    </location>
</feature>